<dbReference type="EMBL" id="FORP01000003">
    <property type="protein sequence ID" value="SFJ15213.1"/>
    <property type="molecule type" value="Genomic_DNA"/>
</dbReference>
<keyword evidence="2" id="KW-0472">Membrane</keyword>
<keyword evidence="4" id="KW-1185">Reference proteome</keyword>
<feature type="compositionally biased region" description="Pro residues" evidence="1">
    <location>
        <begin position="93"/>
        <end position="114"/>
    </location>
</feature>
<feature type="region of interest" description="Disordered" evidence="1">
    <location>
        <begin position="86"/>
        <end position="117"/>
    </location>
</feature>
<protein>
    <submittedName>
        <fullName evidence="3">Uncharacterized protein</fullName>
    </submittedName>
</protein>
<name>A0A1I3P0X8_9PSEU</name>
<keyword evidence="2" id="KW-0812">Transmembrane</keyword>
<evidence type="ECO:0000313" key="4">
    <source>
        <dbReference type="Proteomes" id="UP000199025"/>
    </source>
</evidence>
<evidence type="ECO:0000256" key="2">
    <source>
        <dbReference type="SAM" id="Phobius"/>
    </source>
</evidence>
<sequence>MQPEQESHHALPQPRPTQGQGRAPESQPEQEPSAALPQPRPAQVPHVQSAPQAPGAPQLDPEQLRQFQQFQQFQDYLRFTEAQQRGQVVPGGSGPPAPPPGGQLQPAPTPPSPGPKIRMPRFVKRILASVLSALIFLAVLGVAGKLLYDHFFPPQDDDRPASETGGGTYHANKILSTQPYEAVRKVYQQIAQGRPDLACGYFDIPVQQTFATDLGYPDCREAVLDLKKQVTNVNDYAESLPSYVSGQQGTTITIDSCSFGVSGGPALGIFTVQQVDRGQWLITGHAPGPRTCPPPSTAPTPTS</sequence>
<evidence type="ECO:0000256" key="1">
    <source>
        <dbReference type="SAM" id="MobiDB-lite"/>
    </source>
</evidence>
<dbReference type="AlphaFoldDB" id="A0A1I3P0X8"/>
<evidence type="ECO:0000313" key="3">
    <source>
        <dbReference type="EMBL" id="SFJ15213.1"/>
    </source>
</evidence>
<proteinExistence type="predicted"/>
<gene>
    <name evidence="3" type="ORF">SAMN05421835_103234</name>
</gene>
<feature type="transmembrane region" description="Helical" evidence="2">
    <location>
        <begin position="126"/>
        <end position="148"/>
    </location>
</feature>
<keyword evidence="2" id="KW-1133">Transmembrane helix</keyword>
<reference evidence="3" key="1">
    <citation type="submission" date="2016-10" db="EMBL/GenBank/DDBJ databases">
        <authorList>
            <person name="de Groot N.N."/>
        </authorList>
    </citation>
    <scope>NUCLEOTIDE SEQUENCE [LARGE SCALE GENOMIC DNA]</scope>
    <source>
        <strain evidence="3">DSM 44468</strain>
    </source>
</reference>
<organism evidence="3 4">
    <name type="scientific">Amycolatopsis sacchari</name>
    <dbReference type="NCBI Taxonomy" id="115433"/>
    <lineage>
        <taxon>Bacteria</taxon>
        <taxon>Bacillati</taxon>
        <taxon>Actinomycetota</taxon>
        <taxon>Actinomycetes</taxon>
        <taxon>Pseudonocardiales</taxon>
        <taxon>Pseudonocardiaceae</taxon>
        <taxon>Amycolatopsis</taxon>
    </lineage>
</organism>
<accession>A0A1I3P0X8</accession>
<feature type="region of interest" description="Disordered" evidence="1">
    <location>
        <begin position="1"/>
        <end position="65"/>
    </location>
</feature>
<dbReference type="STRING" id="115433.SAMN05421835_103234"/>
<dbReference type="Proteomes" id="UP000199025">
    <property type="component" value="Unassembled WGS sequence"/>
</dbReference>